<evidence type="ECO:0000256" key="3">
    <source>
        <dbReference type="ARBA" id="ARBA00022605"/>
    </source>
</evidence>
<reference evidence="13 14" key="1">
    <citation type="journal article" date="2011" name="J. Bacteriol.">
        <title>Whole-genome shotgun sequencing of the sulfur-oxidizing chemoautotroph Tetrathiobacter kashmirensis.</title>
        <authorList>
            <person name="Ghosh W."/>
            <person name="George A."/>
            <person name="Agarwal A."/>
            <person name="Raj P."/>
            <person name="Alam M."/>
            <person name="Pyne P."/>
            <person name="Das Gupta S.K."/>
        </authorList>
    </citation>
    <scope>NUCLEOTIDE SEQUENCE [LARGE SCALE GENOMIC DNA]</scope>
    <source>
        <strain evidence="13 14">WT001</strain>
    </source>
</reference>
<dbReference type="RefSeq" id="WP_014749321.1">
    <property type="nucleotide sequence ID" value="NC_017964.1"/>
</dbReference>
<dbReference type="Pfam" id="PF00117">
    <property type="entry name" value="GATase"/>
    <property type="match status" value="1"/>
</dbReference>
<dbReference type="UniPathway" id="UPA00031">
    <property type="reaction ID" value="UER00010"/>
</dbReference>
<keyword evidence="6 10" id="KW-0368">Histidine biosynthesis</keyword>
<gene>
    <name evidence="10 13" type="primary">hisH</name>
    <name evidence="13" type="ordered locus">TKWG_03170</name>
</gene>
<dbReference type="Gene3D" id="3.40.50.880">
    <property type="match status" value="1"/>
</dbReference>
<dbReference type="PIRSF" id="PIRSF000495">
    <property type="entry name" value="Amidotransf_hisH"/>
    <property type="match status" value="1"/>
</dbReference>
<evidence type="ECO:0000256" key="4">
    <source>
        <dbReference type="ARBA" id="ARBA00022801"/>
    </source>
</evidence>
<evidence type="ECO:0000313" key="14">
    <source>
        <dbReference type="Proteomes" id="UP000005267"/>
    </source>
</evidence>
<comment type="subunit">
    <text evidence="10">Heterodimer of HisH and HisF.</text>
</comment>
<dbReference type="SUPFAM" id="SSF52317">
    <property type="entry name" value="Class I glutamine amidotransferase-like"/>
    <property type="match status" value="1"/>
</dbReference>
<dbReference type="PANTHER" id="PTHR42701">
    <property type="entry name" value="IMIDAZOLE GLYCEROL PHOSPHATE SYNTHASE SUBUNIT HISH"/>
    <property type="match status" value="1"/>
</dbReference>
<dbReference type="InterPro" id="IPR017926">
    <property type="entry name" value="GATASE"/>
</dbReference>
<dbReference type="OrthoDB" id="9807137at2"/>
<comment type="catalytic activity">
    <reaction evidence="9 10">
        <text>L-glutamine + H2O = L-glutamate + NH4(+)</text>
        <dbReference type="Rhea" id="RHEA:15889"/>
        <dbReference type="ChEBI" id="CHEBI:15377"/>
        <dbReference type="ChEBI" id="CHEBI:28938"/>
        <dbReference type="ChEBI" id="CHEBI:29985"/>
        <dbReference type="ChEBI" id="CHEBI:58359"/>
        <dbReference type="EC" id="3.5.1.2"/>
    </reaction>
</comment>
<feature type="domain" description="Glutamine amidotransferase" evidence="12">
    <location>
        <begin position="7"/>
        <end position="222"/>
    </location>
</feature>
<keyword evidence="14" id="KW-1185">Reference proteome</keyword>
<comment type="pathway">
    <text evidence="1 10">Amino-acid biosynthesis; L-histidine biosynthesis; L-histidine from 5-phospho-alpha-D-ribose 1-diphosphate: step 5/9.</text>
</comment>
<protein>
    <recommendedName>
        <fullName evidence="10">Imidazole glycerol phosphate synthase subunit HisH</fullName>
        <ecNumber evidence="10">4.3.2.10</ecNumber>
    </recommendedName>
    <alternativeName>
        <fullName evidence="10">IGP synthase glutaminase subunit</fullName>
        <ecNumber evidence="10">3.5.1.2</ecNumber>
    </alternativeName>
    <alternativeName>
        <fullName evidence="10">IGP synthase subunit HisH</fullName>
    </alternativeName>
    <alternativeName>
        <fullName evidence="10">ImGP synthase subunit HisH</fullName>
        <shortName evidence="10">IGPS subunit HisH</shortName>
    </alternativeName>
</protein>
<dbReference type="PANTHER" id="PTHR42701:SF2">
    <property type="entry name" value="IMIDAZOLE GLYCEROL PHOSPHATE SYNTHASE SUBUNIT HISH 1"/>
    <property type="match status" value="1"/>
</dbReference>
<keyword evidence="3 10" id="KW-0028">Amino-acid biosynthesis</keyword>
<keyword evidence="13" id="KW-0808">Transferase</keyword>
<accession>I3U892</accession>
<keyword evidence="5 10" id="KW-0315">Glutamine amidotransferase</keyword>
<dbReference type="HOGENOM" id="CLU_071837_2_0_4"/>
<dbReference type="AlphaFoldDB" id="I3U892"/>
<name>I3U892_ADVKW</name>
<evidence type="ECO:0000256" key="6">
    <source>
        <dbReference type="ARBA" id="ARBA00023102"/>
    </source>
</evidence>
<feature type="active site" evidence="10 11">
    <location>
        <position position="207"/>
    </location>
</feature>
<organism evidence="13 14">
    <name type="scientific">Advenella kashmirensis (strain DSM 17095 / LMG 22695 / WT001)</name>
    <name type="common">Tetrathiobacter kashmirensis</name>
    <dbReference type="NCBI Taxonomy" id="1036672"/>
    <lineage>
        <taxon>Bacteria</taxon>
        <taxon>Pseudomonadati</taxon>
        <taxon>Pseudomonadota</taxon>
        <taxon>Betaproteobacteria</taxon>
        <taxon>Burkholderiales</taxon>
        <taxon>Alcaligenaceae</taxon>
    </lineage>
</organism>
<feature type="active site" evidence="10 11">
    <location>
        <position position="209"/>
    </location>
</feature>
<comment type="catalytic activity">
    <reaction evidence="8 10">
        <text>5-[(5-phospho-1-deoxy-D-ribulos-1-ylimino)methylamino]-1-(5-phospho-beta-D-ribosyl)imidazole-4-carboxamide + L-glutamine = D-erythro-1-(imidazol-4-yl)glycerol 3-phosphate + 5-amino-1-(5-phospho-beta-D-ribosyl)imidazole-4-carboxamide + L-glutamate + H(+)</text>
        <dbReference type="Rhea" id="RHEA:24793"/>
        <dbReference type="ChEBI" id="CHEBI:15378"/>
        <dbReference type="ChEBI" id="CHEBI:29985"/>
        <dbReference type="ChEBI" id="CHEBI:58278"/>
        <dbReference type="ChEBI" id="CHEBI:58359"/>
        <dbReference type="ChEBI" id="CHEBI:58475"/>
        <dbReference type="ChEBI" id="CHEBI:58525"/>
        <dbReference type="EC" id="4.3.2.10"/>
    </reaction>
</comment>
<evidence type="ECO:0000313" key="13">
    <source>
        <dbReference type="EMBL" id="AFK61230.1"/>
    </source>
</evidence>
<evidence type="ECO:0000256" key="1">
    <source>
        <dbReference type="ARBA" id="ARBA00005091"/>
    </source>
</evidence>
<dbReference type="GO" id="GO:0000107">
    <property type="term" value="F:imidazoleglycerol-phosphate synthase activity"/>
    <property type="evidence" value="ECO:0007669"/>
    <property type="project" value="UniProtKB-UniRule"/>
</dbReference>
<dbReference type="HAMAP" id="MF_00278">
    <property type="entry name" value="HisH"/>
    <property type="match status" value="1"/>
</dbReference>
<evidence type="ECO:0000256" key="9">
    <source>
        <dbReference type="ARBA" id="ARBA00049534"/>
    </source>
</evidence>
<dbReference type="EMBL" id="CP003555">
    <property type="protein sequence ID" value="AFK61230.1"/>
    <property type="molecule type" value="Genomic_DNA"/>
</dbReference>
<dbReference type="CDD" id="cd01748">
    <property type="entry name" value="GATase1_IGP_Synthase"/>
    <property type="match status" value="1"/>
</dbReference>
<evidence type="ECO:0000259" key="12">
    <source>
        <dbReference type="Pfam" id="PF00117"/>
    </source>
</evidence>
<dbReference type="PROSITE" id="PS51273">
    <property type="entry name" value="GATASE_TYPE_1"/>
    <property type="match status" value="1"/>
</dbReference>
<sequence>MSSKIAIVDYGMGNLHSVERALRHAASEADVYLASDVAALEKADRIVFPGQGAMPDCMRNLQRSGLMQTVLRAAESKPLLGVCVGEQMLMQYSEEGDVPCLGIFPGMVRKFAGPQFAVNLQEQSDTSAAHVQHEARPLKVPHMGWSRVKQAKPHALWDGIPDDSFFYFVHSYYVDPADTAISVGETVYGHNFTCAVARDNIFAVQFHPEKSAQLGLRLYRNFVNWDI</sequence>
<proteinExistence type="inferred from homology"/>
<dbReference type="EC" id="4.3.2.10" evidence="10"/>
<keyword evidence="13" id="KW-0328">Glycosyltransferase</keyword>
<dbReference type="GO" id="GO:0005737">
    <property type="term" value="C:cytoplasm"/>
    <property type="evidence" value="ECO:0007669"/>
    <property type="project" value="UniProtKB-SubCell"/>
</dbReference>
<dbReference type="InterPro" id="IPR029062">
    <property type="entry name" value="Class_I_gatase-like"/>
</dbReference>
<comment type="function">
    <text evidence="10">IGPS catalyzes the conversion of PRFAR and glutamine to IGP, AICAR and glutamate. The HisH subunit catalyzes the hydrolysis of glutamine to glutamate and ammonia as part of the synthesis of IGP and AICAR. The resulting ammonia molecule is channeled to the active site of HisF.</text>
</comment>
<dbReference type="EC" id="3.5.1.2" evidence="10"/>
<dbReference type="GO" id="GO:0004359">
    <property type="term" value="F:glutaminase activity"/>
    <property type="evidence" value="ECO:0007669"/>
    <property type="project" value="UniProtKB-EC"/>
</dbReference>
<feature type="active site" description="Nucleophile" evidence="10 11">
    <location>
        <position position="83"/>
    </location>
</feature>
<evidence type="ECO:0000256" key="7">
    <source>
        <dbReference type="ARBA" id="ARBA00023239"/>
    </source>
</evidence>
<evidence type="ECO:0000256" key="2">
    <source>
        <dbReference type="ARBA" id="ARBA00022490"/>
    </source>
</evidence>
<dbReference type="InterPro" id="IPR010139">
    <property type="entry name" value="Imidazole-glycPsynth_HisH"/>
</dbReference>
<reference evidence="14" key="2">
    <citation type="journal article" date="2013" name="PLoS ONE">
        <title>Genome implosion elicits host-confinement in Alcaligenaceae: evidence from the comparative genomics of Tetrathiobacter kashmirensis, a pathogen in the making.</title>
        <authorList>
            <person name="Ghosh W."/>
            <person name="Alam M."/>
            <person name="Roy C."/>
            <person name="Pyne P."/>
            <person name="George A."/>
            <person name="Chakraborty R."/>
            <person name="Majumder S."/>
            <person name="Agarwal A."/>
            <person name="Chakraborty S."/>
            <person name="Majumdar S."/>
            <person name="Gupta S.K."/>
        </authorList>
    </citation>
    <scope>NUCLEOTIDE SEQUENCE [LARGE SCALE GENOMIC DNA]</scope>
    <source>
        <strain evidence="14">WT001</strain>
    </source>
</reference>
<dbReference type="NCBIfam" id="TIGR01855">
    <property type="entry name" value="IMP_synth_hisH"/>
    <property type="match status" value="1"/>
</dbReference>
<dbReference type="GO" id="GO:0016829">
    <property type="term" value="F:lyase activity"/>
    <property type="evidence" value="ECO:0007669"/>
    <property type="project" value="UniProtKB-KW"/>
</dbReference>
<keyword evidence="4 10" id="KW-0378">Hydrolase</keyword>
<dbReference type="Proteomes" id="UP000005267">
    <property type="component" value="Chromosome"/>
</dbReference>
<evidence type="ECO:0000256" key="11">
    <source>
        <dbReference type="PIRSR" id="PIRSR000495-1"/>
    </source>
</evidence>
<dbReference type="KEGG" id="aka:TKWG_03170"/>
<keyword evidence="7 10" id="KW-0456">Lyase</keyword>
<evidence type="ECO:0000256" key="8">
    <source>
        <dbReference type="ARBA" id="ARBA00047838"/>
    </source>
</evidence>
<evidence type="ECO:0000256" key="10">
    <source>
        <dbReference type="HAMAP-Rule" id="MF_00278"/>
    </source>
</evidence>
<evidence type="ECO:0000256" key="5">
    <source>
        <dbReference type="ARBA" id="ARBA00022962"/>
    </source>
</evidence>
<dbReference type="GO" id="GO:0000105">
    <property type="term" value="P:L-histidine biosynthetic process"/>
    <property type="evidence" value="ECO:0007669"/>
    <property type="project" value="UniProtKB-UniRule"/>
</dbReference>
<comment type="subcellular location">
    <subcellularLocation>
        <location evidence="10">Cytoplasm</location>
    </subcellularLocation>
</comment>
<keyword evidence="2 10" id="KW-0963">Cytoplasm</keyword>
<dbReference type="STRING" id="1036672.TKWG_03170"/>